<evidence type="ECO:0000256" key="5">
    <source>
        <dbReference type="ARBA" id="ARBA00020857"/>
    </source>
</evidence>
<dbReference type="OrthoDB" id="9806241at2"/>
<comment type="subcellular location">
    <subcellularLocation>
        <location evidence="2 12">Cell inner membrane</location>
        <topology evidence="2 12">Multi-pass membrane protein</topology>
    </subcellularLocation>
</comment>
<dbReference type="AlphaFoldDB" id="A0A140NRS0"/>
<comment type="caution">
    <text evidence="12">Lacks conserved residue(s) required for the propagation of feature annotation.</text>
</comment>
<dbReference type="GeneID" id="93520629"/>
<evidence type="ECO:0000313" key="14">
    <source>
        <dbReference type="Proteomes" id="UP000005012"/>
    </source>
</evidence>
<reference evidence="13 14" key="1">
    <citation type="journal article" date="2012" name="J. Bacteriol.">
        <title>Complete Genome Sequence of Providencia stuartii Clinical Isolate MRSN 2154.</title>
        <authorList>
            <person name="Clifford R.J."/>
            <person name="Hang J."/>
            <person name="Riley M.C."/>
            <person name="Onmus-Leone F."/>
            <person name="Kuschner R.A."/>
            <person name="Lesho E.P."/>
            <person name="Waterman P.E."/>
        </authorList>
    </citation>
    <scope>NUCLEOTIDE SEQUENCE [LARGE SCALE GENOMIC DNA]</scope>
    <source>
        <strain evidence="13 14">MRSN 2154</strain>
    </source>
</reference>
<feature type="transmembrane region" description="Helical" evidence="12">
    <location>
        <begin position="148"/>
        <end position="175"/>
    </location>
</feature>
<dbReference type="InterPro" id="IPR003453">
    <property type="entry name" value="ABC_MlaE_roteobac"/>
</dbReference>
<dbReference type="GO" id="GO:0005548">
    <property type="term" value="F:phospholipid transporter activity"/>
    <property type="evidence" value="ECO:0007669"/>
    <property type="project" value="TreeGrafter"/>
</dbReference>
<comment type="subunit">
    <text evidence="4">The complex is composed of two ATP-binding proteins (MlaF), two transmembrane proteins (MlaE), two cytoplasmic solute-binding proteins (MlaB) and six periplasmic solute-binding proteins (MlaD).</text>
</comment>
<evidence type="ECO:0000256" key="4">
    <source>
        <dbReference type="ARBA" id="ARBA00011380"/>
    </source>
</evidence>
<dbReference type="PANTHER" id="PTHR30188">
    <property type="entry name" value="ABC TRANSPORTER PERMEASE PROTEIN-RELATED"/>
    <property type="match status" value="1"/>
</dbReference>
<comment type="function">
    <text evidence="1">Part of the ABC transporter complex MlaFEDB, which is involved in a phospholipid transport pathway that maintains lipid asymmetry in the outer membrane by retrograde trafficking of phospholipids from the outer membrane to the inner membrane. Probably responsible for the translocation of the substrate across the membrane.</text>
</comment>
<keyword evidence="7" id="KW-1003">Cell membrane</keyword>
<keyword evidence="11 12" id="KW-0472">Membrane</keyword>
<dbReference type="RefSeq" id="WP_004925463.1">
    <property type="nucleotide sequence ID" value="NC_017731.1"/>
</dbReference>
<evidence type="ECO:0000256" key="6">
    <source>
        <dbReference type="ARBA" id="ARBA00022448"/>
    </source>
</evidence>
<name>A0A140NRS0_PROSM</name>
<keyword evidence="10 12" id="KW-1133">Transmembrane helix</keyword>
<dbReference type="KEGG" id="psi:S70_14100"/>
<protein>
    <recommendedName>
        <fullName evidence="5">Intermembrane phospholipid transport system permease protein MlaE</fullName>
    </recommendedName>
</protein>
<dbReference type="EMBL" id="CP003488">
    <property type="protein sequence ID" value="AFH94652.1"/>
    <property type="molecule type" value="Genomic_DNA"/>
</dbReference>
<dbReference type="Proteomes" id="UP000005012">
    <property type="component" value="Chromosome"/>
</dbReference>
<comment type="similarity">
    <text evidence="3 12">Belongs to the MlaE permease family.</text>
</comment>
<dbReference type="InterPro" id="IPR030802">
    <property type="entry name" value="Permease_MalE"/>
</dbReference>
<dbReference type="InterPro" id="IPR053408">
    <property type="entry name" value="MlaE_Permease"/>
</dbReference>
<keyword evidence="9 12" id="KW-0812">Transmembrane</keyword>
<evidence type="ECO:0000256" key="2">
    <source>
        <dbReference type="ARBA" id="ARBA00004429"/>
    </source>
</evidence>
<evidence type="ECO:0000256" key="12">
    <source>
        <dbReference type="RuleBase" id="RU362044"/>
    </source>
</evidence>
<gene>
    <name evidence="13" type="ordered locus">S70_14100</name>
</gene>
<evidence type="ECO:0000256" key="11">
    <source>
        <dbReference type="ARBA" id="ARBA00023136"/>
    </source>
</evidence>
<accession>A0A140NRS0</accession>
<dbReference type="PATRIC" id="fig|1157951.4.peg.2836"/>
<dbReference type="Pfam" id="PF02405">
    <property type="entry name" value="MlaE"/>
    <property type="match status" value="1"/>
</dbReference>
<evidence type="ECO:0000313" key="13">
    <source>
        <dbReference type="EMBL" id="AFH94652.1"/>
    </source>
</evidence>
<sequence>MIVEAIAALGRRWIEIFSAFGRAGYMLFRSLIGKPEFSKQWPLLIKQLYAVGVQSLLIVAVSGLFIGMVLGLQGYLVLTTFSAEASLGMMVALSLLRELGPVVTALLFAGRAGSALTAEIGLMKATEQISSLEMMAVDPLRRVIAPRFWAGFISMPLLSLIFVAVGILGGALVGVDWKGIDEGFFWASMQSSVDWRMDIVNCFIKSLVFAITVTWIALFNGYDAIPTSEGISQATTRTVVHASLAVLGLDFVLTALMFGN</sequence>
<evidence type="ECO:0000256" key="10">
    <source>
        <dbReference type="ARBA" id="ARBA00022989"/>
    </source>
</evidence>
<organism evidence="13 14">
    <name type="scientific">Providencia stuartii (strain MRSN 2154)</name>
    <dbReference type="NCBI Taxonomy" id="1157951"/>
    <lineage>
        <taxon>Bacteria</taxon>
        <taxon>Pseudomonadati</taxon>
        <taxon>Pseudomonadota</taxon>
        <taxon>Gammaproteobacteria</taxon>
        <taxon>Enterobacterales</taxon>
        <taxon>Morganellaceae</taxon>
        <taxon>Providencia</taxon>
    </lineage>
</organism>
<evidence type="ECO:0000256" key="7">
    <source>
        <dbReference type="ARBA" id="ARBA00022475"/>
    </source>
</evidence>
<dbReference type="GO" id="GO:0043190">
    <property type="term" value="C:ATP-binding cassette (ABC) transporter complex"/>
    <property type="evidence" value="ECO:0007669"/>
    <property type="project" value="InterPro"/>
</dbReference>
<feature type="transmembrane region" description="Helical" evidence="12">
    <location>
        <begin position="239"/>
        <end position="258"/>
    </location>
</feature>
<proteinExistence type="inferred from homology"/>
<evidence type="ECO:0000256" key="8">
    <source>
        <dbReference type="ARBA" id="ARBA00022519"/>
    </source>
</evidence>
<dbReference type="NCBIfam" id="NF033619">
    <property type="entry name" value="perm_MlaE_1"/>
    <property type="match status" value="1"/>
</dbReference>
<keyword evidence="6" id="KW-0813">Transport</keyword>
<dbReference type="PANTHER" id="PTHR30188:SF4">
    <property type="entry name" value="PROTEIN TRIGALACTOSYLDIACYLGLYCEROL 1, CHLOROPLASTIC"/>
    <property type="match status" value="1"/>
</dbReference>
<evidence type="ECO:0000256" key="3">
    <source>
        <dbReference type="ARBA" id="ARBA00007556"/>
    </source>
</evidence>
<feature type="transmembrane region" description="Helical" evidence="12">
    <location>
        <begin position="195"/>
        <end position="218"/>
    </location>
</feature>
<evidence type="ECO:0000256" key="1">
    <source>
        <dbReference type="ARBA" id="ARBA00002460"/>
    </source>
</evidence>
<dbReference type="HOGENOM" id="CLU_045686_1_1_6"/>
<reference evidence="14" key="2">
    <citation type="submission" date="2012-04" db="EMBL/GenBank/DDBJ databases">
        <title>Complete genome sequence of Providencia stuartii clinical isolate MRSN 2154.</title>
        <authorList>
            <person name="Clifford R.J."/>
            <person name="Hang J."/>
            <person name="Riley M.C."/>
            <person name="Onmus-Leone F."/>
            <person name="Kuschner R.A."/>
            <person name="Lesho E.P."/>
            <person name="Waterman P.E."/>
        </authorList>
    </citation>
    <scope>NUCLEOTIDE SEQUENCE [LARGE SCALE GENOMIC DNA]</scope>
    <source>
        <strain evidence="14">MRSN 2154</strain>
    </source>
</reference>
<dbReference type="NCBIfam" id="TIGR00056">
    <property type="entry name" value="MlaE family lipid ABC transporter permease subunit"/>
    <property type="match status" value="1"/>
</dbReference>
<feature type="transmembrane region" description="Helical" evidence="12">
    <location>
        <begin position="48"/>
        <end position="69"/>
    </location>
</feature>
<evidence type="ECO:0000256" key="9">
    <source>
        <dbReference type="ARBA" id="ARBA00022692"/>
    </source>
</evidence>
<keyword evidence="8 12" id="KW-0997">Cell inner membrane</keyword>